<dbReference type="SUPFAM" id="SSF51182">
    <property type="entry name" value="RmlC-like cupins"/>
    <property type="match status" value="1"/>
</dbReference>
<dbReference type="Proteomes" id="UP000606172">
    <property type="component" value="Unassembled WGS sequence"/>
</dbReference>
<dbReference type="EMBL" id="BOOW01000019">
    <property type="protein sequence ID" value="GII92917.1"/>
    <property type="molecule type" value="Genomic_DNA"/>
</dbReference>
<dbReference type="InterPro" id="IPR014710">
    <property type="entry name" value="RmlC-like_jellyroll"/>
</dbReference>
<dbReference type="RefSeq" id="WP_204026076.1">
    <property type="nucleotide sequence ID" value="NZ_BOOW01000019.1"/>
</dbReference>
<dbReference type="InterPro" id="IPR008579">
    <property type="entry name" value="UGlyAH_Cupin_dom"/>
</dbReference>
<sequence length="122" mass="13693">MTVYFQAKDAFEADLPTRPLEPPMATPLGGSPIDTRSRVIFNSEDDAIKVGLWECQPGESRWEFDRHGEFVHILAGKMTVRRDGEPPVVLASGDSAVFPPGWTGVWEVHEQLRKIFLVFGPR</sequence>
<evidence type="ECO:0000313" key="3">
    <source>
        <dbReference type="Proteomes" id="UP000606172"/>
    </source>
</evidence>
<reference evidence="2" key="1">
    <citation type="submission" date="2021-01" db="EMBL/GenBank/DDBJ databases">
        <title>Whole genome shotgun sequence of Sinosporangium siamense NBRC 109515.</title>
        <authorList>
            <person name="Komaki H."/>
            <person name="Tamura T."/>
        </authorList>
    </citation>
    <scope>NUCLEOTIDE SEQUENCE</scope>
    <source>
        <strain evidence="2">NBRC 109515</strain>
    </source>
</reference>
<dbReference type="InterPro" id="IPR011051">
    <property type="entry name" value="RmlC_Cupin_sf"/>
</dbReference>
<dbReference type="Pfam" id="PF05899">
    <property type="entry name" value="Cupin_3"/>
    <property type="match status" value="1"/>
</dbReference>
<dbReference type="PANTHER" id="PTHR40943">
    <property type="entry name" value="CYTOPLASMIC PROTEIN-RELATED"/>
    <property type="match status" value="1"/>
</dbReference>
<evidence type="ECO:0000313" key="2">
    <source>
        <dbReference type="EMBL" id="GII92917.1"/>
    </source>
</evidence>
<name>A0A919RFT0_9ACTN</name>
<dbReference type="Gene3D" id="2.60.120.10">
    <property type="entry name" value="Jelly Rolls"/>
    <property type="match status" value="1"/>
</dbReference>
<gene>
    <name evidence="2" type="ORF">Ssi02_31480</name>
</gene>
<evidence type="ECO:0000259" key="1">
    <source>
        <dbReference type="Pfam" id="PF05899"/>
    </source>
</evidence>
<accession>A0A919RFT0</accession>
<protein>
    <recommendedName>
        <fullName evidence="1">(S)-ureidoglycine aminohydrolase cupin domain-containing protein</fullName>
    </recommendedName>
</protein>
<dbReference type="PANTHER" id="PTHR40943:SF1">
    <property type="entry name" value="CYTOPLASMIC PROTEIN"/>
    <property type="match status" value="1"/>
</dbReference>
<dbReference type="AlphaFoldDB" id="A0A919RFT0"/>
<feature type="domain" description="(S)-ureidoglycine aminohydrolase cupin" evidence="1">
    <location>
        <begin position="43"/>
        <end position="116"/>
    </location>
</feature>
<proteinExistence type="predicted"/>
<organism evidence="2 3">
    <name type="scientific">Sinosporangium siamense</name>
    <dbReference type="NCBI Taxonomy" id="1367973"/>
    <lineage>
        <taxon>Bacteria</taxon>
        <taxon>Bacillati</taxon>
        <taxon>Actinomycetota</taxon>
        <taxon>Actinomycetes</taxon>
        <taxon>Streptosporangiales</taxon>
        <taxon>Streptosporangiaceae</taxon>
        <taxon>Sinosporangium</taxon>
    </lineage>
</organism>
<keyword evidence="3" id="KW-1185">Reference proteome</keyword>
<dbReference type="CDD" id="cd02227">
    <property type="entry name" value="cupin_TM1112-like"/>
    <property type="match status" value="1"/>
</dbReference>
<comment type="caution">
    <text evidence="2">The sequence shown here is derived from an EMBL/GenBank/DDBJ whole genome shotgun (WGS) entry which is preliminary data.</text>
</comment>